<dbReference type="WBParaSite" id="TMUE_2000006173.1">
    <property type="protein sequence ID" value="TMUE_2000006173.1"/>
    <property type="gene ID" value="WBGene00299498"/>
</dbReference>
<dbReference type="AlphaFoldDB" id="A0A5S6QG38"/>
<protein>
    <submittedName>
        <fullName evidence="4">DDE-1 domain-containing protein</fullName>
    </submittedName>
</protein>
<evidence type="ECO:0000256" key="1">
    <source>
        <dbReference type="SAM" id="MobiDB-lite"/>
    </source>
</evidence>
<dbReference type="Pfam" id="PF03184">
    <property type="entry name" value="DDE_1"/>
    <property type="match status" value="1"/>
</dbReference>
<feature type="domain" description="DDE-1" evidence="2">
    <location>
        <begin position="7"/>
        <end position="121"/>
    </location>
</feature>
<proteinExistence type="predicted"/>
<dbReference type="InterPro" id="IPR004875">
    <property type="entry name" value="DDE_SF_endonuclease_dom"/>
</dbReference>
<feature type="compositionally biased region" description="Acidic residues" evidence="1">
    <location>
        <begin position="124"/>
        <end position="134"/>
    </location>
</feature>
<accession>A0A5S6QG38</accession>
<keyword evidence="3" id="KW-1185">Reference proteome</keyword>
<sequence>MKKAGWMRLWIGNVWKQRPGHANERSLLVWDSFRSHTARSTRSCLRECKVEAAVIPGGLTSILQPLDVSLNKPFKNHIREEWTTWMTNGQHTFTAGGYMRAPSFAELCHFVINAWNKIGAETGTEDDELWDSGESEGVGSESGSVSAIEELVEEEELSTEADPSTRDRARPGGLHDGFPFYWLYALMAKWQLHERWCLIPSGERVLSIRRQAVPSQRL</sequence>
<evidence type="ECO:0000313" key="4">
    <source>
        <dbReference type="WBParaSite" id="TMUE_2000006173.1"/>
    </source>
</evidence>
<feature type="region of interest" description="Disordered" evidence="1">
    <location>
        <begin position="124"/>
        <end position="145"/>
    </location>
</feature>
<evidence type="ECO:0000259" key="2">
    <source>
        <dbReference type="Pfam" id="PF03184"/>
    </source>
</evidence>
<dbReference type="GO" id="GO:0003676">
    <property type="term" value="F:nucleic acid binding"/>
    <property type="evidence" value="ECO:0007669"/>
    <property type="project" value="InterPro"/>
</dbReference>
<reference evidence="4" key="1">
    <citation type="submission" date="2019-12" db="UniProtKB">
        <authorList>
            <consortium name="WormBaseParasite"/>
        </authorList>
    </citation>
    <scope>IDENTIFICATION</scope>
</reference>
<feature type="region of interest" description="Disordered" evidence="1">
    <location>
        <begin position="151"/>
        <end position="170"/>
    </location>
</feature>
<name>A0A5S6QG38_TRIMR</name>
<feature type="compositionally biased region" description="Low complexity" evidence="1">
    <location>
        <begin position="135"/>
        <end position="145"/>
    </location>
</feature>
<dbReference type="Proteomes" id="UP000046395">
    <property type="component" value="Unassembled WGS sequence"/>
</dbReference>
<organism evidence="3 4">
    <name type="scientific">Trichuris muris</name>
    <name type="common">Mouse whipworm</name>
    <dbReference type="NCBI Taxonomy" id="70415"/>
    <lineage>
        <taxon>Eukaryota</taxon>
        <taxon>Metazoa</taxon>
        <taxon>Ecdysozoa</taxon>
        <taxon>Nematoda</taxon>
        <taxon>Enoplea</taxon>
        <taxon>Dorylaimia</taxon>
        <taxon>Trichinellida</taxon>
        <taxon>Trichuridae</taxon>
        <taxon>Trichuris</taxon>
    </lineage>
</organism>
<evidence type="ECO:0000313" key="3">
    <source>
        <dbReference type="Proteomes" id="UP000046395"/>
    </source>
</evidence>